<dbReference type="NCBIfam" id="NF003764">
    <property type="entry name" value="PRK05355.1"/>
    <property type="match status" value="1"/>
</dbReference>
<dbReference type="FunFam" id="3.40.640.10:FF:000082">
    <property type="entry name" value="Phosphoserine aminotransferase"/>
    <property type="match status" value="1"/>
</dbReference>
<evidence type="ECO:0000256" key="5">
    <source>
        <dbReference type="ARBA" id="ARBA00022576"/>
    </source>
</evidence>
<comment type="cofactor">
    <cofactor evidence="1">
        <name>pyridoxal 5'-phosphate</name>
        <dbReference type="ChEBI" id="CHEBI:597326"/>
    </cofactor>
</comment>
<comment type="catalytic activity">
    <reaction evidence="11">
        <text>O-phospho-L-serine + 2-oxoglutarate = 3-phosphooxypyruvate + L-glutamate</text>
        <dbReference type="Rhea" id="RHEA:14329"/>
        <dbReference type="ChEBI" id="CHEBI:16810"/>
        <dbReference type="ChEBI" id="CHEBI:18110"/>
        <dbReference type="ChEBI" id="CHEBI:29985"/>
        <dbReference type="ChEBI" id="CHEBI:57524"/>
        <dbReference type="EC" id="2.6.1.52"/>
    </reaction>
</comment>
<dbReference type="GO" id="GO:0009113">
    <property type="term" value="P:purine nucleobase biosynthetic process"/>
    <property type="evidence" value="ECO:0007669"/>
    <property type="project" value="EnsemblFungi"/>
</dbReference>
<dbReference type="SUPFAM" id="SSF53383">
    <property type="entry name" value="PLP-dependent transferases"/>
    <property type="match status" value="1"/>
</dbReference>
<dbReference type="PANTHER" id="PTHR43247">
    <property type="entry name" value="PHOSPHOSERINE AMINOTRANSFERASE"/>
    <property type="match status" value="1"/>
</dbReference>
<dbReference type="FunFam" id="3.90.1150.10:FF:000006">
    <property type="entry name" value="Phosphoserine aminotransferase"/>
    <property type="match status" value="1"/>
</dbReference>
<accession>A0A0A1TJB3</accession>
<evidence type="ECO:0000256" key="6">
    <source>
        <dbReference type="ARBA" id="ARBA00022605"/>
    </source>
</evidence>
<dbReference type="GO" id="GO:0005737">
    <property type="term" value="C:cytoplasm"/>
    <property type="evidence" value="ECO:0007669"/>
    <property type="project" value="TreeGrafter"/>
</dbReference>
<evidence type="ECO:0000313" key="13">
    <source>
        <dbReference type="EMBL" id="CEJ89867.1"/>
    </source>
</evidence>
<organism evidence="13 14">
    <name type="scientific">[Torrubiella] hemipterigena</name>
    <dbReference type="NCBI Taxonomy" id="1531966"/>
    <lineage>
        <taxon>Eukaryota</taxon>
        <taxon>Fungi</taxon>
        <taxon>Dikarya</taxon>
        <taxon>Ascomycota</taxon>
        <taxon>Pezizomycotina</taxon>
        <taxon>Sordariomycetes</taxon>
        <taxon>Hypocreomycetidae</taxon>
        <taxon>Hypocreales</taxon>
        <taxon>Clavicipitaceae</taxon>
        <taxon>Clavicipitaceae incertae sedis</taxon>
        <taxon>'Torrubiella' clade</taxon>
    </lineage>
</organism>
<keyword evidence="8" id="KW-0663">Pyridoxal phosphate</keyword>
<feature type="domain" description="Aminotransferase class V" evidence="12">
    <location>
        <begin position="9"/>
        <end position="99"/>
    </location>
</feature>
<dbReference type="PANTHER" id="PTHR43247:SF1">
    <property type="entry name" value="PHOSPHOSERINE AMINOTRANSFERASE"/>
    <property type="match status" value="1"/>
</dbReference>
<dbReference type="InterPro" id="IPR015422">
    <property type="entry name" value="PyrdxlP-dep_Trfase_small"/>
</dbReference>
<evidence type="ECO:0000256" key="8">
    <source>
        <dbReference type="ARBA" id="ARBA00022898"/>
    </source>
</evidence>
<evidence type="ECO:0000259" key="12">
    <source>
        <dbReference type="Pfam" id="PF00266"/>
    </source>
</evidence>
<sequence length="423" mass="45890">MPTREDITYFASGPAWLPTDVLESASQALLNYNETGLGLAEHSHRSAIADKIINEAKADLVAYLDIPDDYEIVFMQGGGTGQFSATAYNLVGAWVLQKKLELFGDAVKDDDLDAASVQKLRDVVDKDLKLDYFITGGWSQKAAEEGERLYGPEHVNIVADGRNEVGGKYTAIPDESTWKLSKSSAIVYLCENETVHGIEFPAFPKSLEPGPDGKGPIVVGDMSSNILTRRIPVRNYSVIFFGAQKNLGTTGITVAIVKKSLLPQPSASLMRKLGLAIPPIMFSYETIAKNNSLYNTLSIFDVYVAGQVLKKLVATYPNGVEGQEQVAAEKAKLIYGALDAYPDVYKVVPSKEYRSRMNICFRVVKGGDIDAAEKDFLAKAIANGLIGLKGHRSVGGMRAGNFNTLTVEGAQKLATFLAEYAKA</sequence>
<evidence type="ECO:0000256" key="3">
    <source>
        <dbReference type="ARBA" id="ARBA00006904"/>
    </source>
</evidence>
<evidence type="ECO:0000256" key="10">
    <source>
        <dbReference type="ARBA" id="ARBA00047630"/>
    </source>
</evidence>
<dbReference type="GO" id="GO:0006564">
    <property type="term" value="P:L-serine biosynthetic process"/>
    <property type="evidence" value="ECO:0007669"/>
    <property type="project" value="UniProtKB-KW"/>
</dbReference>
<dbReference type="STRING" id="1531966.A0A0A1TJB3"/>
<proteinExistence type="inferred from homology"/>
<dbReference type="Gene3D" id="3.90.1150.10">
    <property type="entry name" value="Aspartate Aminotransferase, domain 1"/>
    <property type="match status" value="1"/>
</dbReference>
<reference evidence="13 14" key="1">
    <citation type="journal article" date="2015" name="Genome Announc.">
        <title>Draft Genome Sequence and Gene Annotation of the Entomopathogenic Fungus Verticillium hemipterigenum.</title>
        <authorList>
            <person name="Horn F."/>
            <person name="Habel A."/>
            <person name="Scharf D.H."/>
            <person name="Dworschak J."/>
            <person name="Brakhage A.A."/>
            <person name="Guthke R."/>
            <person name="Hertweck C."/>
            <person name="Linde J."/>
        </authorList>
    </citation>
    <scope>NUCLEOTIDE SEQUENCE [LARGE SCALE GENOMIC DNA]</scope>
</reference>
<comment type="catalytic activity">
    <reaction evidence="10">
        <text>4-(phosphooxy)-L-threonine + 2-oxoglutarate = (R)-3-hydroxy-2-oxo-4-phosphooxybutanoate + L-glutamate</text>
        <dbReference type="Rhea" id="RHEA:16573"/>
        <dbReference type="ChEBI" id="CHEBI:16810"/>
        <dbReference type="ChEBI" id="CHEBI:29985"/>
        <dbReference type="ChEBI" id="CHEBI:58452"/>
        <dbReference type="ChEBI" id="CHEBI:58538"/>
        <dbReference type="EC" id="2.6.1.52"/>
    </reaction>
</comment>
<dbReference type="EMBL" id="CDHN01000003">
    <property type="protein sequence ID" value="CEJ89867.1"/>
    <property type="molecule type" value="Genomic_DNA"/>
</dbReference>
<evidence type="ECO:0000256" key="11">
    <source>
        <dbReference type="ARBA" id="ARBA00049007"/>
    </source>
</evidence>
<keyword evidence="5 13" id="KW-0032">Aminotransferase</keyword>
<evidence type="ECO:0000313" key="14">
    <source>
        <dbReference type="Proteomes" id="UP000039046"/>
    </source>
</evidence>
<dbReference type="GO" id="GO:0004648">
    <property type="term" value="F:O-phospho-L-serine:2-oxoglutarate aminotransferase activity"/>
    <property type="evidence" value="ECO:0007669"/>
    <property type="project" value="UniProtKB-EC"/>
</dbReference>
<keyword evidence="14" id="KW-1185">Reference proteome</keyword>
<name>A0A0A1TJB3_9HYPO</name>
<dbReference type="Pfam" id="PF00266">
    <property type="entry name" value="Aminotran_5"/>
    <property type="match status" value="2"/>
</dbReference>
<evidence type="ECO:0000256" key="4">
    <source>
        <dbReference type="ARBA" id="ARBA00013030"/>
    </source>
</evidence>
<comment type="pathway">
    <text evidence="2">Amino-acid biosynthesis; L-serine biosynthesis; L-serine from 3-phospho-D-glycerate: step 2/3.</text>
</comment>
<evidence type="ECO:0000256" key="7">
    <source>
        <dbReference type="ARBA" id="ARBA00022679"/>
    </source>
</evidence>
<evidence type="ECO:0000256" key="2">
    <source>
        <dbReference type="ARBA" id="ARBA00005099"/>
    </source>
</evidence>
<dbReference type="HOGENOM" id="CLU_034866_0_0_1"/>
<dbReference type="InterPro" id="IPR015421">
    <property type="entry name" value="PyrdxlP-dep_Trfase_major"/>
</dbReference>
<dbReference type="UniPathway" id="UPA00135">
    <property type="reaction ID" value="UER00197"/>
</dbReference>
<dbReference type="GO" id="GO:0030170">
    <property type="term" value="F:pyridoxal phosphate binding"/>
    <property type="evidence" value="ECO:0007669"/>
    <property type="project" value="TreeGrafter"/>
</dbReference>
<keyword evidence="9" id="KW-0718">Serine biosynthesis</keyword>
<gene>
    <name evidence="13" type="ORF">VHEMI05688</name>
</gene>
<dbReference type="HAMAP" id="MF_00160">
    <property type="entry name" value="SerC_aminotrans_5"/>
    <property type="match status" value="1"/>
</dbReference>
<dbReference type="InterPro" id="IPR022278">
    <property type="entry name" value="Pser_aminoTfrase"/>
</dbReference>
<comment type="similarity">
    <text evidence="3">Belongs to the class-V pyridoxal-phosphate-dependent aminotransferase family. SerC subfamily.</text>
</comment>
<dbReference type="Gene3D" id="3.40.640.10">
    <property type="entry name" value="Type I PLP-dependent aspartate aminotransferase-like (Major domain)"/>
    <property type="match status" value="1"/>
</dbReference>
<keyword evidence="7 13" id="KW-0808">Transferase</keyword>
<keyword evidence="6" id="KW-0028">Amino-acid biosynthesis</keyword>
<feature type="domain" description="Aminotransferase class V" evidence="12">
    <location>
        <begin position="167"/>
        <end position="369"/>
    </location>
</feature>
<protein>
    <recommendedName>
        <fullName evidence="4">phosphoserine transaminase</fullName>
        <ecNumber evidence="4">2.6.1.52</ecNumber>
    </recommendedName>
</protein>
<evidence type="ECO:0000256" key="1">
    <source>
        <dbReference type="ARBA" id="ARBA00001933"/>
    </source>
</evidence>
<dbReference type="Proteomes" id="UP000039046">
    <property type="component" value="Unassembled WGS sequence"/>
</dbReference>
<evidence type="ECO:0000256" key="9">
    <source>
        <dbReference type="ARBA" id="ARBA00023299"/>
    </source>
</evidence>
<dbReference type="EC" id="2.6.1.52" evidence="4"/>
<dbReference type="AlphaFoldDB" id="A0A0A1TJB3"/>
<dbReference type="InterPro" id="IPR000192">
    <property type="entry name" value="Aminotrans_V_dom"/>
</dbReference>
<dbReference type="InterPro" id="IPR015424">
    <property type="entry name" value="PyrdxlP-dep_Trfase"/>
</dbReference>
<dbReference type="PIRSF" id="PIRSF000525">
    <property type="entry name" value="SerC"/>
    <property type="match status" value="1"/>
</dbReference>
<dbReference type="OrthoDB" id="1703350at2759"/>